<protein>
    <submittedName>
        <fullName evidence="1">Uncharacterized protein</fullName>
    </submittedName>
</protein>
<dbReference type="Gene3D" id="3.40.50.720">
    <property type="entry name" value="NAD(P)-binding Rossmann-like Domain"/>
    <property type="match status" value="1"/>
</dbReference>
<dbReference type="AlphaFoldDB" id="A0A6J4I1A8"/>
<organism evidence="1">
    <name type="scientific">uncultured Arthrobacter sp</name>
    <dbReference type="NCBI Taxonomy" id="114050"/>
    <lineage>
        <taxon>Bacteria</taxon>
        <taxon>Bacillati</taxon>
        <taxon>Actinomycetota</taxon>
        <taxon>Actinomycetes</taxon>
        <taxon>Micrococcales</taxon>
        <taxon>Micrococcaceae</taxon>
        <taxon>Arthrobacter</taxon>
        <taxon>environmental samples</taxon>
    </lineage>
</organism>
<dbReference type="SUPFAM" id="SSF51971">
    <property type="entry name" value="Nucleotide-binding domain"/>
    <property type="match status" value="1"/>
</dbReference>
<gene>
    <name evidence="1" type="ORF">AVDCRST_MAG83-1499</name>
</gene>
<accession>A0A6J4I1A8</accession>
<evidence type="ECO:0000313" key="1">
    <source>
        <dbReference type="EMBL" id="CAA9239478.1"/>
    </source>
</evidence>
<feature type="non-terminal residue" evidence="1">
    <location>
        <position position="26"/>
    </location>
</feature>
<reference evidence="1" key="1">
    <citation type="submission" date="2020-02" db="EMBL/GenBank/DDBJ databases">
        <authorList>
            <person name="Meier V. D."/>
        </authorList>
    </citation>
    <scope>NUCLEOTIDE SEQUENCE</scope>
    <source>
        <strain evidence="1">AVDCRST_MAG83</strain>
    </source>
</reference>
<name>A0A6J4I1A8_9MICC</name>
<proteinExistence type="predicted"/>
<dbReference type="EMBL" id="CADCTE010000091">
    <property type="protein sequence ID" value="CAA9239478.1"/>
    <property type="molecule type" value="Genomic_DNA"/>
</dbReference>
<sequence length="26" mass="2473">MSTSAAGRPLRVAIIGAGPAGVYAAD</sequence>